<keyword evidence="1" id="KW-0812">Transmembrane</keyword>
<organism evidence="2 3">
    <name type="scientific">Cinara cedri</name>
    <dbReference type="NCBI Taxonomy" id="506608"/>
    <lineage>
        <taxon>Eukaryota</taxon>
        <taxon>Metazoa</taxon>
        <taxon>Ecdysozoa</taxon>
        <taxon>Arthropoda</taxon>
        <taxon>Hexapoda</taxon>
        <taxon>Insecta</taxon>
        <taxon>Pterygota</taxon>
        <taxon>Neoptera</taxon>
        <taxon>Paraneoptera</taxon>
        <taxon>Hemiptera</taxon>
        <taxon>Sternorrhyncha</taxon>
        <taxon>Aphidomorpha</taxon>
        <taxon>Aphidoidea</taxon>
        <taxon>Aphididae</taxon>
        <taxon>Lachninae</taxon>
        <taxon>Cinara</taxon>
    </lineage>
</organism>
<feature type="transmembrane region" description="Helical" evidence="1">
    <location>
        <begin position="63"/>
        <end position="81"/>
    </location>
</feature>
<evidence type="ECO:0000313" key="3">
    <source>
        <dbReference type="Proteomes" id="UP000325440"/>
    </source>
</evidence>
<dbReference type="AlphaFoldDB" id="A0A5E4N9W6"/>
<reference evidence="2 3" key="1">
    <citation type="submission" date="2019-08" db="EMBL/GenBank/DDBJ databases">
        <authorList>
            <person name="Alioto T."/>
            <person name="Alioto T."/>
            <person name="Gomez Garrido J."/>
        </authorList>
    </citation>
    <scope>NUCLEOTIDE SEQUENCE [LARGE SCALE GENOMIC DNA]</scope>
</reference>
<keyword evidence="3" id="KW-1185">Reference proteome</keyword>
<name>A0A5E4N9W6_9HEMI</name>
<gene>
    <name evidence="2" type="ORF">CINCED_3A000715</name>
</gene>
<keyword evidence="1" id="KW-1133">Transmembrane helix</keyword>
<keyword evidence="1" id="KW-0472">Membrane</keyword>
<evidence type="ECO:0000256" key="1">
    <source>
        <dbReference type="SAM" id="Phobius"/>
    </source>
</evidence>
<dbReference type="EMBL" id="CABPRJ010001919">
    <property type="protein sequence ID" value="VVC41484.1"/>
    <property type="molecule type" value="Genomic_DNA"/>
</dbReference>
<proteinExistence type="predicted"/>
<protein>
    <submittedName>
        <fullName evidence="2">Uncharacterized protein</fullName>
    </submittedName>
</protein>
<sequence>MNNLSDIDLRSRPVTINMSSKTKDTVSVSVTQPAAESKKHSNFAKRRVVYWYNGLKLAKLKKFIFYLLIVAISCAIVYTIYGKIYHEDPSVAESKEAHHDHQQNLPDIKLGVVDDDVSKKTKTIEINIKKRSR</sequence>
<evidence type="ECO:0000313" key="2">
    <source>
        <dbReference type="EMBL" id="VVC41484.1"/>
    </source>
</evidence>
<accession>A0A5E4N9W6</accession>
<dbReference type="Proteomes" id="UP000325440">
    <property type="component" value="Unassembled WGS sequence"/>
</dbReference>